<evidence type="ECO:0000256" key="6">
    <source>
        <dbReference type="SAM" id="Phobius"/>
    </source>
</evidence>
<organism evidence="8 9">
    <name type="scientific">Janibacter indicus</name>
    <dbReference type="NCBI Taxonomy" id="857417"/>
    <lineage>
        <taxon>Bacteria</taxon>
        <taxon>Bacillati</taxon>
        <taxon>Actinomycetota</taxon>
        <taxon>Actinomycetes</taxon>
        <taxon>Micrococcales</taxon>
        <taxon>Intrasporangiaceae</taxon>
        <taxon>Janibacter</taxon>
    </lineage>
</organism>
<sequence length="297" mass="29698">MTTHLQRPAGTSGTMGQVTTTPRTAPPFARGTTAILALAAMLATMVTLASPAAAHARLEASSPKDDSTLTATPPEIMLRFNEPIKDGLNQVSVKSGSTDVTDGDLEIEGNTVYQPIKSSLKSGSYTVTYKVVSADGHPISGSLSFTYAPPGGDTGAGDDGSSETTTSGGGATSDSPSSSATTPPPPSESTTSAPTSTSAPSSSTSEPSSTSTSSSSSSSSTSGDGETEPSGEGSSTSSDTAAPVEGDDTSSSGGFPAWGWAAIIGAVLVVLAGIGLALRGRRDTEEDEHVDLEEWRG</sequence>
<dbReference type="KEGG" id="jte:ASJ30_10635"/>
<dbReference type="GO" id="GO:0042597">
    <property type="term" value="C:periplasmic space"/>
    <property type="evidence" value="ECO:0007669"/>
    <property type="project" value="InterPro"/>
</dbReference>
<dbReference type="AlphaFoldDB" id="A0A1L3MIE6"/>
<evidence type="ECO:0000313" key="8">
    <source>
        <dbReference type="EMBL" id="APH01924.1"/>
    </source>
</evidence>
<feature type="domain" description="CopC" evidence="7">
    <location>
        <begin position="55"/>
        <end position="146"/>
    </location>
</feature>
<feature type="compositionally biased region" description="Low complexity" evidence="5">
    <location>
        <begin position="162"/>
        <end position="181"/>
    </location>
</feature>
<gene>
    <name evidence="8" type="ORF">ASJ30_10635</name>
</gene>
<dbReference type="RefSeq" id="WP_072625078.1">
    <property type="nucleotide sequence ID" value="NZ_CP013290.1"/>
</dbReference>
<name>A0A1L3MIE6_9MICO</name>
<keyword evidence="4" id="KW-0186">Copper</keyword>
<dbReference type="GO" id="GO:0046688">
    <property type="term" value="P:response to copper ion"/>
    <property type="evidence" value="ECO:0007669"/>
    <property type="project" value="InterPro"/>
</dbReference>
<dbReference type="GO" id="GO:0006825">
    <property type="term" value="P:copper ion transport"/>
    <property type="evidence" value="ECO:0007669"/>
    <property type="project" value="InterPro"/>
</dbReference>
<keyword evidence="6" id="KW-0812">Transmembrane</keyword>
<dbReference type="InterPro" id="IPR007348">
    <property type="entry name" value="CopC_dom"/>
</dbReference>
<dbReference type="Gene3D" id="2.60.40.1220">
    <property type="match status" value="1"/>
</dbReference>
<keyword evidence="9" id="KW-1185">Reference proteome</keyword>
<evidence type="ECO:0000256" key="3">
    <source>
        <dbReference type="ARBA" id="ARBA00022729"/>
    </source>
</evidence>
<dbReference type="Proteomes" id="UP000182938">
    <property type="component" value="Chromosome"/>
</dbReference>
<evidence type="ECO:0000256" key="1">
    <source>
        <dbReference type="ARBA" id="ARBA00004196"/>
    </source>
</evidence>
<feature type="compositionally biased region" description="Low complexity" evidence="5">
    <location>
        <begin position="188"/>
        <end position="240"/>
    </location>
</feature>
<feature type="compositionally biased region" description="Polar residues" evidence="5">
    <location>
        <begin position="1"/>
        <end position="18"/>
    </location>
</feature>
<accession>A0A1L3MIE6</accession>
<dbReference type="GO" id="GO:0030313">
    <property type="term" value="C:cell envelope"/>
    <property type="evidence" value="ECO:0007669"/>
    <property type="project" value="UniProtKB-SubCell"/>
</dbReference>
<dbReference type="PANTHER" id="PTHR34820:SF4">
    <property type="entry name" value="INNER MEMBRANE PROTEIN YEBZ"/>
    <property type="match status" value="1"/>
</dbReference>
<comment type="subcellular location">
    <subcellularLocation>
        <location evidence="1">Cell envelope</location>
    </subcellularLocation>
</comment>
<evidence type="ECO:0000256" key="5">
    <source>
        <dbReference type="SAM" id="MobiDB-lite"/>
    </source>
</evidence>
<evidence type="ECO:0000259" key="7">
    <source>
        <dbReference type="Pfam" id="PF04234"/>
    </source>
</evidence>
<reference evidence="8 9" key="1">
    <citation type="submission" date="2015-11" db="EMBL/GenBank/DDBJ databases">
        <authorList>
            <person name="Zhang Y."/>
            <person name="Guo Z."/>
        </authorList>
    </citation>
    <scope>NUCLEOTIDE SEQUENCE [LARGE SCALE GENOMIC DNA]</scope>
    <source>
        <strain evidence="8 9">YFY001</strain>
    </source>
</reference>
<dbReference type="GO" id="GO:0005886">
    <property type="term" value="C:plasma membrane"/>
    <property type="evidence" value="ECO:0007669"/>
    <property type="project" value="TreeGrafter"/>
</dbReference>
<keyword evidence="3" id="KW-0732">Signal</keyword>
<dbReference type="GO" id="GO:0005507">
    <property type="term" value="F:copper ion binding"/>
    <property type="evidence" value="ECO:0007669"/>
    <property type="project" value="InterPro"/>
</dbReference>
<feature type="region of interest" description="Disordered" evidence="5">
    <location>
        <begin position="1"/>
        <end position="27"/>
    </location>
</feature>
<evidence type="ECO:0000256" key="2">
    <source>
        <dbReference type="ARBA" id="ARBA00022723"/>
    </source>
</evidence>
<keyword evidence="6" id="KW-0472">Membrane</keyword>
<keyword evidence="6" id="KW-1133">Transmembrane helix</keyword>
<proteinExistence type="predicted"/>
<evidence type="ECO:0000313" key="9">
    <source>
        <dbReference type="Proteomes" id="UP000182938"/>
    </source>
</evidence>
<evidence type="ECO:0000256" key="4">
    <source>
        <dbReference type="ARBA" id="ARBA00023008"/>
    </source>
</evidence>
<dbReference type="PANTHER" id="PTHR34820">
    <property type="entry name" value="INNER MEMBRANE PROTEIN YEBZ"/>
    <property type="match status" value="1"/>
</dbReference>
<dbReference type="InterPro" id="IPR014755">
    <property type="entry name" value="Cu-Rt/internalin_Ig-like"/>
</dbReference>
<keyword evidence="2" id="KW-0479">Metal-binding</keyword>
<feature type="region of interest" description="Disordered" evidence="5">
    <location>
        <begin position="144"/>
        <end position="257"/>
    </location>
</feature>
<dbReference type="SUPFAM" id="SSF81296">
    <property type="entry name" value="E set domains"/>
    <property type="match status" value="1"/>
</dbReference>
<protein>
    <recommendedName>
        <fullName evidence="7">CopC domain-containing protein</fullName>
    </recommendedName>
</protein>
<dbReference type="EMBL" id="CP013290">
    <property type="protein sequence ID" value="APH01924.1"/>
    <property type="molecule type" value="Genomic_DNA"/>
</dbReference>
<dbReference type="InterPro" id="IPR014756">
    <property type="entry name" value="Ig_E-set"/>
</dbReference>
<feature type="transmembrane region" description="Helical" evidence="6">
    <location>
        <begin position="257"/>
        <end position="278"/>
    </location>
</feature>
<dbReference type="InterPro" id="IPR032694">
    <property type="entry name" value="CopC/D"/>
</dbReference>
<dbReference type="Pfam" id="PF04234">
    <property type="entry name" value="CopC"/>
    <property type="match status" value="1"/>
</dbReference>